<dbReference type="Pfam" id="PF08534">
    <property type="entry name" value="Redoxin"/>
    <property type="match status" value="1"/>
</dbReference>
<dbReference type="EMBL" id="CP054836">
    <property type="protein sequence ID" value="QKV20119.1"/>
    <property type="molecule type" value="Genomic_DNA"/>
</dbReference>
<evidence type="ECO:0000256" key="4">
    <source>
        <dbReference type="ARBA" id="ARBA00023284"/>
    </source>
</evidence>
<keyword evidence="5" id="KW-1133">Transmembrane helix</keyword>
<dbReference type="GO" id="GO:0015036">
    <property type="term" value="F:disulfide oxidoreductase activity"/>
    <property type="evidence" value="ECO:0007669"/>
    <property type="project" value="UniProtKB-ARBA"/>
</dbReference>
<evidence type="ECO:0000256" key="3">
    <source>
        <dbReference type="ARBA" id="ARBA00023157"/>
    </source>
</evidence>
<dbReference type="AlphaFoldDB" id="A0A6N1VLM5"/>
<dbReference type="InterPro" id="IPR050455">
    <property type="entry name" value="Tpx_Peroxidase_subfamily"/>
</dbReference>
<protein>
    <submittedName>
        <fullName evidence="7">TlpA family protein disulfide reductase</fullName>
    </submittedName>
</protein>
<dbReference type="GO" id="GO:0017004">
    <property type="term" value="P:cytochrome complex assembly"/>
    <property type="evidence" value="ECO:0007669"/>
    <property type="project" value="UniProtKB-KW"/>
</dbReference>
<dbReference type="Gene3D" id="3.40.30.10">
    <property type="entry name" value="Glutaredoxin"/>
    <property type="match status" value="1"/>
</dbReference>
<dbReference type="InterPro" id="IPR013766">
    <property type="entry name" value="Thioredoxin_domain"/>
</dbReference>
<accession>A0A6N1VLM5</accession>
<dbReference type="PANTHER" id="PTHR43110:SF1">
    <property type="entry name" value="THIOL PEROXIDASE"/>
    <property type="match status" value="1"/>
</dbReference>
<evidence type="ECO:0000313" key="7">
    <source>
        <dbReference type="EMBL" id="QKV20119.1"/>
    </source>
</evidence>
<keyword evidence="4" id="KW-0676">Redox-active center</keyword>
<evidence type="ECO:0000256" key="5">
    <source>
        <dbReference type="SAM" id="Phobius"/>
    </source>
</evidence>
<keyword evidence="8" id="KW-1185">Reference proteome</keyword>
<keyword evidence="2" id="KW-0201">Cytochrome c-type biogenesis</keyword>
<keyword evidence="3" id="KW-1015">Disulfide bond</keyword>
<dbReference type="Proteomes" id="UP000509367">
    <property type="component" value="Chromosome"/>
</dbReference>
<dbReference type="InterPro" id="IPR013740">
    <property type="entry name" value="Redoxin"/>
</dbReference>
<feature type="domain" description="Thioredoxin" evidence="6">
    <location>
        <begin position="82"/>
        <end position="228"/>
    </location>
</feature>
<dbReference type="PROSITE" id="PS51352">
    <property type="entry name" value="THIOREDOXIN_2"/>
    <property type="match status" value="1"/>
</dbReference>
<dbReference type="KEGG" id="orm:HTY61_17535"/>
<reference evidence="7 8" key="1">
    <citation type="submission" date="2020-06" db="EMBL/GenBank/DDBJ databases">
        <title>Oricola thermophila sp. nov. isolated from a tidal sediments.</title>
        <authorList>
            <person name="Kwon K.K."/>
            <person name="Yang S.-H."/>
            <person name="Park M.-J."/>
        </authorList>
    </citation>
    <scope>NUCLEOTIDE SEQUENCE [LARGE SCALE GENOMIC DNA]</scope>
    <source>
        <strain evidence="7 8">MEBiC13590</strain>
    </source>
</reference>
<comment type="subcellular location">
    <subcellularLocation>
        <location evidence="1">Cell envelope</location>
    </subcellularLocation>
</comment>
<dbReference type="SUPFAM" id="SSF52833">
    <property type="entry name" value="Thioredoxin-like"/>
    <property type="match status" value="1"/>
</dbReference>
<evidence type="ECO:0000313" key="8">
    <source>
        <dbReference type="Proteomes" id="UP000509367"/>
    </source>
</evidence>
<proteinExistence type="predicted"/>
<evidence type="ECO:0000256" key="2">
    <source>
        <dbReference type="ARBA" id="ARBA00022748"/>
    </source>
</evidence>
<dbReference type="InterPro" id="IPR017937">
    <property type="entry name" value="Thioredoxin_CS"/>
</dbReference>
<dbReference type="GO" id="GO:0030313">
    <property type="term" value="C:cell envelope"/>
    <property type="evidence" value="ECO:0007669"/>
    <property type="project" value="UniProtKB-SubCell"/>
</dbReference>
<dbReference type="InterPro" id="IPR036249">
    <property type="entry name" value="Thioredoxin-like_sf"/>
</dbReference>
<dbReference type="PANTHER" id="PTHR43110">
    <property type="entry name" value="THIOL PEROXIDASE"/>
    <property type="match status" value="1"/>
</dbReference>
<keyword evidence="5" id="KW-0472">Membrane</keyword>
<evidence type="ECO:0000256" key="1">
    <source>
        <dbReference type="ARBA" id="ARBA00004196"/>
    </source>
</evidence>
<name>A0A6N1VLM5_9HYPH</name>
<sequence length="231" mass="23905">MKEQSPEKEQDGQPPARGLSVGKIVAVAVVLGAAAGAAGIYATGGLSGNGAQAQGGQCEAAASLGQELKPLLTGEIAAMAVRDRPADLSDLSFNDGDGNSVTLADSGGKPRLVNLWATWCAPCRAEMPALDRLQAEKGGDGFEVVAVSVDGGSDQKPRAFFDEIGIRNLGFYHDPSIGAFNTMKKEGLAFGLPVTVLVDGNNCVVANMNGPAEWASEDAYRLIDAVKEKSR</sequence>
<keyword evidence="5" id="KW-0812">Transmembrane</keyword>
<dbReference type="RefSeq" id="WP_175278010.1">
    <property type="nucleotide sequence ID" value="NZ_CP054836.1"/>
</dbReference>
<dbReference type="PROSITE" id="PS00194">
    <property type="entry name" value="THIOREDOXIN_1"/>
    <property type="match status" value="1"/>
</dbReference>
<evidence type="ECO:0000259" key="6">
    <source>
        <dbReference type="PROSITE" id="PS51352"/>
    </source>
</evidence>
<organism evidence="7 8">
    <name type="scientific">Oricola thermophila</name>
    <dbReference type="NCBI Taxonomy" id="2742145"/>
    <lineage>
        <taxon>Bacteria</taxon>
        <taxon>Pseudomonadati</taxon>
        <taxon>Pseudomonadota</taxon>
        <taxon>Alphaproteobacteria</taxon>
        <taxon>Hyphomicrobiales</taxon>
        <taxon>Ahrensiaceae</taxon>
        <taxon>Oricola</taxon>
    </lineage>
</organism>
<dbReference type="CDD" id="cd02966">
    <property type="entry name" value="TlpA_like_family"/>
    <property type="match status" value="1"/>
</dbReference>
<gene>
    <name evidence="7" type="ORF">HTY61_17535</name>
</gene>
<feature type="transmembrane region" description="Helical" evidence="5">
    <location>
        <begin position="21"/>
        <end position="42"/>
    </location>
</feature>
<dbReference type="NCBIfam" id="NF047696">
    <property type="entry name" value="ThlDiSintTplARhiz"/>
    <property type="match status" value="1"/>
</dbReference>